<dbReference type="PANTHER" id="PTHR30294:SF29">
    <property type="entry name" value="MULTIDRUG ABC TRANSPORTER PERMEASE YBHS-RELATED"/>
    <property type="match status" value="1"/>
</dbReference>
<sequence>MSQLKYLVEKEFKQISRNAIIPKMIVLYPVLVLLIFPWAINFEVKNIKIHVVDNAKSTYSQRLINKIDASAYFILTDISTGYNAAIGDIERDKSDIILEIPVSFDTDMVKERHANVMISANAVNSTQGLLGNNYLTQIINDFSQELRTELFPAATLSNAPHIDVVTDFRYNKRLDYKSFMLPAFIVLMITLICGILPSLNIVIEKETGTIQQINATPVSKFNFILAKLIPYWIIGLIILTLSFFLTWIIYGLLPSGSFVTLYISAIIFLLGVTGLGIIISNYSETLQQSMFLVMFFILIIILLSGMFTPISAMPEWAQVIAHANPLTYFIEIMRLVYLKGSSLSDLLRPLMWLAGFSVLFNTWAVLSYKKRG</sequence>
<comment type="similarity">
    <text evidence="2">Belongs to the ABC-2 integral membrane protein family.</text>
</comment>
<accession>A0A644ZBB6</accession>
<evidence type="ECO:0000256" key="5">
    <source>
        <dbReference type="ARBA" id="ARBA00022692"/>
    </source>
</evidence>
<evidence type="ECO:0000313" key="10">
    <source>
        <dbReference type="EMBL" id="MPM37578.1"/>
    </source>
</evidence>
<dbReference type="GO" id="GO:0005886">
    <property type="term" value="C:plasma membrane"/>
    <property type="evidence" value="ECO:0007669"/>
    <property type="project" value="UniProtKB-SubCell"/>
</dbReference>
<dbReference type="Pfam" id="PF12698">
    <property type="entry name" value="ABC2_membrane_3"/>
    <property type="match status" value="1"/>
</dbReference>
<dbReference type="Gene3D" id="3.40.1710.10">
    <property type="entry name" value="abc type-2 transporter like domain"/>
    <property type="match status" value="1"/>
</dbReference>
<evidence type="ECO:0000256" key="7">
    <source>
        <dbReference type="ARBA" id="ARBA00023136"/>
    </source>
</evidence>
<keyword evidence="7 8" id="KW-0472">Membrane</keyword>
<keyword evidence="3" id="KW-0813">Transport</keyword>
<feature type="domain" description="ABC transmembrane type-2" evidence="9">
    <location>
        <begin position="136"/>
        <end position="371"/>
    </location>
</feature>
<organism evidence="10">
    <name type="scientific">bioreactor metagenome</name>
    <dbReference type="NCBI Taxonomy" id="1076179"/>
    <lineage>
        <taxon>unclassified sequences</taxon>
        <taxon>metagenomes</taxon>
        <taxon>ecological metagenomes</taxon>
    </lineage>
</organism>
<dbReference type="InterPro" id="IPR047817">
    <property type="entry name" value="ABC2_TM_bact-type"/>
</dbReference>
<evidence type="ECO:0000256" key="8">
    <source>
        <dbReference type="SAM" id="Phobius"/>
    </source>
</evidence>
<evidence type="ECO:0000259" key="9">
    <source>
        <dbReference type="PROSITE" id="PS51012"/>
    </source>
</evidence>
<feature type="transmembrane region" description="Helical" evidence="8">
    <location>
        <begin position="291"/>
        <end position="310"/>
    </location>
</feature>
<dbReference type="PANTHER" id="PTHR30294">
    <property type="entry name" value="MEMBRANE COMPONENT OF ABC TRANSPORTER YHHJ-RELATED"/>
    <property type="match status" value="1"/>
</dbReference>
<feature type="transmembrane region" description="Helical" evidence="8">
    <location>
        <begin position="179"/>
        <end position="203"/>
    </location>
</feature>
<evidence type="ECO:0000256" key="4">
    <source>
        <dbReference type="ARBA" id="ARBA00022475"/>
    </source>
</evidence>
<name>A0A644ZBB6_9ZZZZ</name>
<gene>
    <name evidence="10" type="primary">ybhR_24</name>
    <name evidence="10" type="ORF">SDC9_84196</name>
</gene>
<comment type="caution">
    <text evidence="10">The sequence shown here is derived from an EMBL/GenBank/DDBJ whole genome shotgun (WGS) entry which is preliminary data.</text>
</comment>
<dbReference type="InterPro" id="IPR051449">
    <property type="entry name" value="ABC-2_transporter_component"/>
</dbReference>
<feature type="transmembrane region" description="Helical" evidence="8">
    <location>
        <begin position="259"/>
        <end position="279"/>
    </location>
</feature>
<evidence type="ECO:0000256" key="1">
    <source>
        <dbReference type="ARBA" id="ARBA00004651"/>
    </source>
</evidence>
<dbReference type="PROSITE" id="PS51012">
    <property type="entry name" value="ABC_TM2"/>
    <property type="match status" value="1"/>
</dbReference>
<dbReference type="EMBL" id="VSSQ01007996">
    <property type="protein sequence ID" value="MPM37578.1"/>
    <property type="molecule type" value="Genomic_DNA"/>
</dbReference>
<comment type="subcellular location">
    <subcellularLocation>
        <location evidence="1">Cell membrane</location>
        <topology evidence="1">Multi-pass membrane protein</topology>
    </subcellularLocation>
</comment>
<dbReference type="GO" id="GO:0140359">
    <property type="term" value="F:ABC-type transporter activity"/>
    <property type="evidence" value="ECO:0007669"/>
    <property type="project" value="InterPro"/>
</dbReference>
<evidence type="ECO:0000256" key="2">
    <source>
        <dbReference type="ARBA" id="ARBA00007783"/>
    </source>
</evidence>
<proteinExistence type="inferred from homology"/>
<keyword evidence="4" id="KW-1003">Cell membrane</keyword>
<reference evidence="10" key="1">
    <citation type="submission" date="2019-08" db="EMBL/GenBank/DDBJ databases">
        <authorList>
            <person name="Kucharzyk K."/>
            <person name="Murdoch R.W."/>
            <person name="Higgins S."/>
            <person name="Loffler F."/>
        </authorList>
    </citation>
    <scope>NUCLEOTIDE SEQUENCE</scope>
</reference>
<feature type="transmembrane region" description="Helical" evidence="8">
    <location>
        <begin position="20"/>
        <end position="40"/>
    </location>
</feature>
<evidence type="ECO:0000256" key="3">
    <source>
        <dbReference type="ARBA" id="ARBA00022448"/>
    </source>
</evidence>
<dbReference type="InterPro" id="IPR013525">
    <property type="entry name" value="ABC2_TM"/>
</dbReference>
<protein>
    <submittedName>
        <fullName evidence="10">Putative multidrug ABC transporter permease YbhR</fullName>
    </submittedName>
</protein>
<dbReference type="AlphaFoldDB" id="A0A644ZBB6"/>
<feature type="transmembrane region" description="Helical" evidence="8">
    <location>
        <begin position="349"/>
        <end position="368"/>
    </location>
</feature>
<feature type="transmembrane region" description="Helical" evidence="8">
    <location>
        <begin position="229"/>
        <end position="253"/>
    </location>
</feature>
<evidence type="ECO:0000256" key="6">
    <source>
        <dbReference type="ARBA" id="ARBA00022989"/>
    </source>
</evidence>
<keyword evidence="5 8" id="KW-0812">Transmembrane</keyword>
<keyword evidence="6 8" id="KW-1133">Transmembrane helix</keyword>